<accession>H9GRD9</accession>
<dbReference type="AlphaFoldDB" id="H9GRD9"/>
<dbReference type="GeneTree" id="ENSGT00940000169741"/>
<sequence length="62" mass="6700">TNAIKAKIEKSFESWNKQDQKLLDAVEKGDVGRVSALMAKKAAKPTKLNALGQSAYVPPSPM</sequence>
<evidence type="ECO:0000313" key="2">
    <source>
        <dbReference type="Proteomes" id="UP000001646"/>
    </source>
</evidence>
<proteinExistence type="predicted"/>
<dbReference type="Bgee" id="ENSACAG00000028124">
    <property type="expression patterns" value="Expressed in kidney and 5 other cell types or tissues"/>
</dbReference>
<dbReference type="Ensembl" id="ENSACAT00000028106.2">
    <property type="protein sequence ID" value="ENSACAP00000019833.2"/>
    <property type="gene ID" value="ENSACAG00000022689.2"/>
</dbReference>
<dbReference type="HOGENOM" id="CLU_000134_18_6_1"/>
<dbReference type="STRING" id="28377.ENSACAP00000018759"/>
<reference evidence="1" key="2">
    <citation type="submission" date="2025-05" db="UniProtKB">
        <authorList>
            <consortium name="Ensembl"/>
        </authorList>
    </citation>
    <scope>IDENTIFICATION</scope>
</reference>
<evidence type="ECO:0000313" key="1">
    <source>
        <dbReference type="Ensembl" id="ENSACAP00000018759.2"/>
    </source>
</evidence>
<accession>H9GT33</accession>
<name>H9GRD9_ANOCA</name>
<organism evidence="1 2">
    <name type="scientific">Anolis carolinensis</name>
    <name type="common">Green anole</name>
    <name type="synonym">American chameleon</name>
    <dbReference type="NCBI Taxonomy" id="28377"/>
    <lineage>
        <taxon>Eukaryota</taxon>
        <taxon>Metazoa</taxon>
        <taxon>Chordata</taxon>
        <taxon>Craniata</taxon>
        <taxon>Vertebrata</taxon>
        <taxon>Euteleostomi</taxon>
        <taxon>Lepidosauria</taxon>
        <taxon>Squamata</taxon>
        <taxon>Bifurcata</taxon>
        <taxon>Unidentata</taxon>
        <taxon>Episquamata</taxon>
        <taxon>Toxicofera</taxon>
        <taxon>Iguania</taxon>
        <taxon>Dactyloidae</taxon>
        <taxon>Anolis</taxon>
    </lineage>
</organism>
<dbReference type="eggNOG" id="KOG0504">
    <property type="taxonomic scope" value="Eukaryota"/>
</dbReference>
<dbReference type="Bgee" id="ENSACAG00000022689">
    <property type="expression patterns" value="Expressed in kidney and 4 other cell types or tissues"/>
</dbReference>
<dbReference type="Proteomes" id="UP000001646">
    <property type="component" value="Unplaced"/>
</dbReference>
<keyword evidence="2" id="KW-1185">Reference proteome</keyword>
<dbReference type="Ensembl" id="ENSACAT00000026454.2">
    <property type="protein sequence ID" value="ENSACAP00000018759.2"/>
    <property type="gene ID" value="ENSACAG00000028124.2"/>
</dbReference>
<protein>
    <submittedName>
        <fullName evidence="1">Uncharacterized protein</fullName>
    </submittedName>
</protein>
<reference evidence="1" key="1">
    <citation type="submission" date="2009-12" db="EMBL/GenBank/DDBJ databases">
        <title>The Genome Sequence of Anolis carolinensis (Green Anole Lizard).</title>
        <authorList>
            <consortium name="The Genome Sequencing Platform"/>
            <person name="Di Palma F."/>
            <person name="Alfoldi J."/>
            <person name="Heiman D."/>
            <person name="Young S."/>
            <person name="Grabherr M."/>
            <person name="Johnson J."/>
            <person name="Lander E.S."/>
            <person name="Lindblad-Toh K."/>
        </authorList>
    </citation>
    <scope>NUCLEOTIDE SEQUENCE [LARGE SCALE GENOMIC DNA]</scope>
    <source>
        <strain evidence="1">JBL SC #1</strain>
    </source>
</reference>